<keyword evidence="1" id="KW-1133">Transmembrane helix</keyword>
<feature type="transmembrane region" description="Helical" evidence="1">
    <location>
        <begin position="38"/>
        <end position="58"/>
    </location>
</feature>
<protein>
    <submittedName>
        <fullName evidence="2">Uncharacterized protein</fullName>
    </submittedName>
</protein>
<dbReference type="EMBL" id="JAINUG010000036">
    <property type="protein sequence ID" value="KAJ8408034.1"/>
    <property type="molecule type" value="Genomic_DNA"/>
</dbReference>
<name>A0AAD7SSM4_9TELE</name>
<dbReference type="AlphaFoldDB" id="A0AAD7SSM4"/>
<keyword evidence="1" id="KW-0812">Transmembrane</keyword>
<organism evidence="2 3">
    <name type="scientific">Aldrovandia affinis</name>
    <dbReference type="NCBI Taxonomy" id="143900"/>
    <lineage>
        <taxon>Eukaryota</taxon>
        <taxon>Metazoa</taxon>
        <taxon>Chordata</taxon>
        <taxon>Craniata</taxon>
        <taxon>Vertebrata</taxon>
        <taxon>Euteleostomi</taxon>
        <taxon>Actinopterygii</taxon>
        <taxon>Neopterygii</taxon>
        <taxon>Teleostei</taxon>
        <taxon>Notacanthiformes</taxon>
        <taxon>Halosauridae</taxon>
        <taxon>Aldrovandia</taxon>
    </lineage>
</organism>
<comment type="caution">
    <text evidence="2">The sequence shown here is derived from an EMBL/GenBank/DDBJ whole genome shotgun (WGS) entry which is preliminary data.</text>
</comment>
<sequence>MSAMRVSVPFCMFVEAVFKGLACSCRQRRYFGHIVVHTLHFTVSMFSHFGIVTVLYLFSKSDCTTKYPFT</sequence>
<dbReference type="Proteomes" id="UP001221898">
    <property type="component" value="Unassembled WGS sequence"/>
</dbReference>
<evidence type="ECO:0000256" key="1">
    <source>
        <dbReference type="SAM" id="Phobius"/>
    </source>
</evidence>
<reference evidence="2" key="1">
    <citation type="journal article" date="2023" name="Science">
        <title>Genome structures resolve the early diversification of teleost fishes.</title>
        <authorList>
            <person name="Parey E."/>
            <person name="Louis A."/>
            <person name="Montfort J."/>
            <person name="Bouchez O."/>
            <person name="Roques C."/>
            <person name="Iampietro C."/>
            <person name="Lluch J."/>
            <person name="Castinel A."/>
            <person name="Donnadieu C."/>
            <person name="Desvignes T."/>
            <person name="Floi Bucao C."/>
            <person name="Jouanno E."/>
            <person name="Wen M."/>
            <person name="Mejri S."/>
            <person name="Dirks R."/>
            <person name="Jansen H."/>
            <person name="Henkel C."/>
            <person name="Chen W.J."/>
            <person name="Zahm M."/>
            <person name="Cabau C."/>
            <person name="Klopp C."/>
            <person name="Thompson A.W."/>
            <person name="Robinson-Rechavi M."/>
            <person name="Braasch I."/>
            <person name="Lecointre G."/>
            <person name="Bobe J."/>
            <person name="Postlethwait J.H."/>
            <person name="Berthelot C."/>
            <person name="Roest Crollius H."/>
            <person name="Guiguen Y."/>
        </authorList>
    </citation>
    <scope>NUCLEOTIDE SEQUENCE</scope>
    <source>
        <strain evidence="2">NC1722</strain>
    </source>
</reference>
<accession>A0AAD7SSM4</accession>
<evidence type="ECO:0000313" key="3">
    <source>
        <dbReference type="Proteomes" id="UP001221898"/>
    </source>
</evidence>
<gene>
    <name evidence="2" type="ORF">AAFF_G00262620</name>
</gene>
<evidence type="ECO:0000313" key="2">
    <source>
        <dbReference type="EMBL" id="KAJ8408034.1"/>
    </source>
</evidence>
<feature type="non-terminal residue" evidence="2">
    <location>
        <position position="70"/>
    </location>
</feature>
<keyword evidence="3" id="KW-1185">Reference proteome</keyword>
<keyword evidence="1" id="KW-0472">Membrane</keyword>
<proteinExistence type="predicted"/>